<evidence type="ECO:0000256" key="1">
    <source>
        <dbReference type="ARBA" id="ARBA00004127"/>
    </source>
</evidence>
<dbReference type="GO" id="GO:0012505">
    <property type="term" value="C:endomembrane system"/>
    <property type="evidence" value="ECO:0007669"/>
    <property type="project" value="UniProtKB-SubCell"/>
</dbReference>
<reference evidence="7 8" key="1">
    <citation type="submission" date="2017-04" db="EMBL/GenBank/DDBJ databases">
        <title>Comparative genome analysis of Subtercola boreus.</title>
        <authorList>
            <person name="Cho Y.-J."/>
            <person name="Cho A."/>
            <person name="Kim O.-S."/>
            <person name="Lee J.-I."/>
        </authorList>
    </citation>
    <scope>NUCLEOTIDE SEQUENCE [LARGE SCALE GENOMIC DNA]</scope>
    <source>
        <strain evidence="7 8">K300</strain>
    </source>
</reference>
<dbReference type="RefSeq" id="WP_116415527.1">
    <property type="nucleotide sequence ID" value="NZ_NBWZ01000001.1"/>
</dbReference>
<keyword evidence="2 6" id="KW-0812">Transmembrane</keyword>
<dbReference type="GO" id="GO:0005384">
    <property type="term" value="F:manganese ion transmembrane transporter activity"/>
    <property type="evidence" value="ECO:0007669"/>
    <property type="project" value="InterPro"/>
</dbReference>
<comment type="subcellular location">
    <subcellularLocation>
        <location evidence="1">Endomembrane system</location>
        <topology evidence="1">Multi-pass membrane protein</topology>
    </subcellularLocation>
</comment>
<feature type="transmembrane region" description="Helical" evidence="6">
    <location>
        <begin position="403"/>
        <end position="423"/>
    </location>
</feature>
<keyword evidence="4 6" id="KW-0472">Membrane</keyword>
<keyword evidence="8" id="KW-1185">Reference proteome</keyword>
<dbReference type="CDD" id="cd01044">
    <property type="entry name" value="Ferritin_CCC1_N"/>
    <property type="match status" value="1"/>
</dbReference>
<keyword evidence="3 6" id="KW-1133">Transmembrane helix</keyword>
<feature type="region of interest" description="Disordered" evidence="5">
    <location>
        <begin position="283"/>
        <end position="317"/>
    </location>
</feature>
<name>A0A3E0VJK9_9MICO</name>
<dbReference type="OrthoDB" id="9789677at2"/>
<evidence type="ECO:0000256" key="6">
    <source>
        <dbReference type="SAM" id="Phobius"/>
    </source>
</evidence>
<dbReference type="InterPro" id="IPR039376">
    <property type="entry name" value="Ferritin_CCC1_N"/>
</dbReference>
<gene>
    <name evidence="7" type="ORF">B7R54_13680</name>
</gene>
<feature type="compositionally biased region" description="Low complexity" evidence="5">
    <location>
        <begin position="283"/>
        <end position="292"/>
    </location>
</feature>
<accession>A0A3E0VJK9</accession>
<evidence type="ECO:0000256" key="3">
    <source>
        <dbReference type="ARBA" id="ARBA00022989"/>
    </source>
</evidence>
<feature type="transmembrane region" description="Helical" evidence="6">
    <location>
        <begin position="340"/>
        <end position="361"/>
    </location>
</feature>
<evidence type="ECO:0000256" key="5">
    <source>
        <dbReference type="SAM" id="MobiDB-lite"/>
    </source>
</evidence>
<dbReference type="AlphaFoldDB" id="A0A3E0VJK9"/>
<dbReference type="InterPro" id="IPR008217">
    <property type="entry name" value="Ccc1_fam"/>
</dbReference>
<feature type="transmembrane region" description="Helical" evidence="6">
    <location>
        <begin position="180"/>
        <end position="199"/>
    </location>
</feature>
<dbReference type="EMBL" id="NBWZ01000001">
    <property type="protein sequence ID" value="RFA10144.1"/>
    <property type="molecule type" value="Genomic_DNA"/>
</dbReference>
<comment type="caution">
    <text evidence="7">The sequence shown here is derived from an EMBL/GenBank/DDBJ whole genome shotgun (WGS) entry which is preliminary data.</text>
</comment>
<feature type="transmembrane region" description="Helical" evidence="6">
    <location>
        <begin position="153"/>
        <end position="174"/>
    </location>
</feature>
<sequence>MSFDPATRASSPAAAAKPRASDIRRWRQYLADERAEAAVYRDLAERRTGEERAILLALAEAEVRHEAHWRALLGDNIGSTHRGDLRTRILGFLARRFGSVFVLALAQRAESRSPYANDSDATPAMAADEQVHAEVVRGLAARGRNRLSGTFRAAVFGANDGLVSNLALVIGISASGVPNAVVLVTGLAGLLAGALSMGAGEYVSVRSQRELLEASTPNPEATRAVPHLDVDANELALVYRARGMSVEEAEAHATEVLRGHAVMTGAIVLPSLAKAAPDVAADVPAGDPLDPATANSSADDPRSTGGTGSTADPAGTASIADPAAHEEVDEHEAVGTGLSAAVSSFCFFASGAIIPVLPYLFGLQGLPALIVAAVLVGIALLGTGAVVGILSGGPPLRRALRQLAIGYGAALVTYLLGLLFGTAGL</sequence>
<dbReference type="GO" id="GO:0030026">
    <property type="term" value="P:intracellular manganese ion homeostasis"/>
    <property type="evidence" value="ECO:0007669"/>
    <property type="project" value="InterPro"/>
</dbReference>
<protein>
    <submittedName>
        <fullName evidence="7">Rubrerythrin family protein</fullName>
    </submittedName>
</protein>
<proteinExistence type="predicted"/>
<evidence type="ECO:0000256" key="2">
    <source>
        <dbReference type="ARBA" id="ARBA00022692"/>
    </source>
</evidence>
<dbReference type="Pfam" id="PF01988">
    <property type="entry name" value="VIT1"/>
    <property type="match status" value="1"/>
</dbReference>
<dbReference type="PANTHER" id="PTHR31851">
    <property type="entry name" value="FE(2+)/MN(2+) TRANSPORTER PCL1"/>
    <property type="match status" value="1"/>
</dbReference>
<evidence type="ECO:0000313" key="8">
    <source>
        <dbReference type="Proteomes" id="UP000256486"/>
    </source>
</evidence>
<dbReference type="Proteomes" id="UP000256486">
    <property type="component" value="Unassembled WGS sequence"/>
</dbReference>
<feature type="transmembrane region" description="Helical" evidence="6">
    <location>
        <begin position="367"/>
        <end position="391"/>
    </location>
</feature>
<evidence type="ECO:0000256" key="4">
    <source>
        <dbReference type="ARBA" id="ARBA00023136"/>
    </source>
</evidence>
<organism evidence="7 8">
    <name type="scientific">Subtercola boreus</name>
    <dbReference type="NCBI Taxonomy" id="120213"/>
    <lineage>
        <taxon>Bacteria</taxon>
        <taxon>Bacillati</taxon>
        <taxon>Actinomycetota</taxon>
        <taxon>Actinomycetes</taxon>
        <taxon>Micrococcales</taxon>
        <taxon>Microbacteriaceae</taxon>
        <taxon>Subtercola</taxon>
    </lineage>
</organism>
<evidence type="ECO:0000313" key="7">
    <source>
        <dbReference type="EMBL" id="RFA10144.1"/>
    </source>
</evidence>